<reference evidence="1 2" key="1">
    <citation type="submission" date="2024-05" db="EMBL/GenBank/DDBJ databases">
        <authorList>
            <person name="Wallberg A."/>
        </authorList>
    </citation>
    <scope>NUCLEOTIDE SEQUENCE [LARGE SCALE GENOMIC DNA]</scope>
</reference>
<accession>A0AAV2PXI2</accession>
<proteinExistence type="predicted"/>
<protein>
    <submittedName>
        <fullName evidence="1">Uncharacterized protein</fullName>
    </submittedName>
</protein>
<dbReference type="AlphaFoldDB" id="A0AAV2PXI2"/>
<dbReference type="Proteomes" id="UP001497623">
    <property type="component" value="Unassembled WGS sequence"/>
</dbReference>
<keyword evidence="2" id="KW-1185">Reference proteome</keyword>
<feature type="non-terminal residue" evidence="1">
    <location>
        <position position="108"/>
    </location>
</feature>
<evidence type="ECO:0000313" key="2">
    <source>
        <dbReference type="Proteomes" id="UP001497623"/>
    </source>
</evidence>
<evidence type="ECO:0000313" key="1">
    <source>
        <dbReference type="EMBL" id="CAL4066280.1"/>
    </source>
</evidence>
<organism evidence="1 2">
    <name type="scientific">Meganyctiphanes norvegica</name>
    <name type="common">Northern krill</name>
    <name type="synonym">Thysanopoda norvegica</name>
    <dbReference type="NCBI Taxonomy" id="48144"/>
    <lineage>
        <taxon>Eukaryota</taxon>
        <taxon>Metazoa</taxon>
        <taxon>Ecdysozoa</taxon>
        <taxon>Arthropoda</taxon>
        <taxon>Crustacea</taxon>
        <taxon>Multicrustacea</taxon>
        <taxon>Malacostraca</taxon>
        <taxon>Eumalacostraca</taxon>
        <taxon>Eucarida</taxon>
        <taxon>Euphausiacea</taxon>
        <taxon>Euphausiidae</taxon>
        <taxon>Meganyctiphanes</taxon>
    </lineage>
</organism>
<comment type="caution">
    <text evidence="1">The sequence shown here is derived from an EMBL/GenBank/DDBJ whole genome shotgun (WGS) entry which is preliminary data.</text>
</comment>
<gene>
    <name evidence="1" type="ORF">MNOR_LOCUS5527</name>
</gene>
<dbReference type="EMBL" id="CAXKWB010002153">
    <property type="protein sequence ID" value="CAL4066280.1"/>
    <property type="molecule type" value="Genomic_DNA"/>
</dbReference>
<feature type="non-terminal residue" evidence="1">
    <location>
        <position position="1"/>
    </location>
</feature>
<name>A0AAV2PXI2_MEGNR</name>
<sequence>GYQSHVWLAARGVAGQMVVTQGPQANTTISRSNYLWAPAEVVEYFRFSDCLYLKVWLYAVINRPATQAYYSQPCSQDINYSWKKVAQLCEVPLLFNYNDLIVNPGEQA</sequence>